<dbReference type="AlphaFoldDB" id="A0A7R8VP88"/>
<name>A0A7R8VP88_TIMDO</name>
<dbReference type="EMBL" id="OA567630">
    <property type="protein sequence ID" value="CAD7200623.1"/>
    <property type="molecule type" value="Genomic_DNA"/>
</dbReference>
<evidence type="ECO:0000313" key="1">
    <source>
        <dbReference type="EMBL" id="CAD7200623.1"/>
    </source>
</evidence>
<proteinExistence type="predicted"/>
<gene>
    <name evidence="1" type="ORF">TDIB3V08_LOCUS6836</name>
</gene>
<accession>A0A7R8VP88</accession>
<sequence length="258" mass="27819">MLNNTQHHIIVHITTPVILSITHYQFSSREPPAPSTIQAMGQFAGHRHPKFQLDYEPVLSGPAGIASKPVLTLETVAVHPTEIRTSISPSSAVELNTTSALANYATEAGGAPKFARRRAESHFGKSTFSTPNQDSNPDLPVIGSPVYCKSDDFDDSTAKEGHTNLHTCPSCPLSIPNKSNGSIPSVMAERGRGPEACLRRPPSRLMSLRPPRWPLLDQDQTLVAEVLISGRPHEAHFLAGPALLYLRDIVDALTASGA</sequence>
<organism evidence="1">
    <name type="scientific">Timema douglasi</name>
    <name type="common">Walking stick</name>
    <dbReference type="NCBI Taxonomy" id="61478"/>
    <lineage>
        <taxon>Eukaryota</taxon>
        <taxon>Metazoa</taxon>
        <taxon>Ecdysozoa</taxon>
        <taxon>Arthropoda</taxon>
        <taxon>Hexapoda</taxon>
        <taxon>Insecta</taxon>
        <taxon>Pterygota</taxon>
        <taxon>Neoptera</taxon>
        <taxon>Polyneoptera</taxon>
        <taxon>Phasmatodea</taxon>
        <taxon>Timematodea</taxon>
        <taxon>Timematoidea</taxon>
        <taxon>Timematidae</taxon>
        <taxon>Timema</taxon>
    </lineage>
</organism>
<reference evidence="1" key="1">
    <citation type="submission" date="2020-11" db="EMBL/GenBank/DDBJ databases">
        <authorList>
            <person name="Tran Van P."/>
        </authorList>
    </citation>
    <scope>NUCLEOTIDE SEQUENCE</scope>
</reference>
<protein>
    <submittedName>
        <fullName evidence="1">Uncharacterized protein</fullName>
    </submittedName>
</protein>